<reference evidence="1 2" key="1">
    <citation type="journal article" date="2023" name="Elife">
        <title>Identification of key yeast species and microbe-microbe interactions impacting larval growth of Drosophila in the wild.</title>
        <authorList>
            <person name="Mure A."/>
            <person name="Sugiura Y."/>
            <person name="Maeda R."/>
            <person name="Honda K."/>
            <person name="Sakurai N."/>
            <person name="Takahashi Y."/>
            <person name="Watada M."/>
            <person name="Katoh T."/>
            <person name="Gotoh A."/>
            <person name="Gotoh Y."/>
            <person name="Taniguchi I."/>
            <person name="Nakamura K."/>
            <person name="Hayashi T."/>
            <person name="Katayama T."/>
            <person name="Uemura T."/>
            <person name="Hattori Y."/>
        </authorList>
    </citation>
    <scope>NUCLEOTIDE SEQUENCE [LARGE SCALE GENOMIC DNA]</scope>
    <source>
        <strain evidence="1 2">SC-9</strain>
    </source>
</reference>
<sequence>MTSIINNSPILSDNTKRLSFCQSPRSTIILRELPESVFVKNPTTNLSLADEIKLLVISNQAALNSVYHFSVLNRLRRIVAVFRDETIAHQVYQLLSNNPKFGNFKIDLSTTLIRLDDTTNPQLSIDGHFPNMNNKDNDSFLGKYEEPMPVPSPSNNNNYEYEAKSTKTLLKPINLNIDTSCCNASTEELSPVSPSITLDTYE</sequence>
<dbReference type="GeneID" id="90074216"/>
<dbReference type="Proteomes" id="UP001360560">
    <property type="component" value="Unassembled WGS sequence"/>
</dbReference>
<dbReference type="AlphaFoldDB" id="A0AAV5QNU1"/>
<dbReference type="RefSeq" id="XP_064853237.1">
    <property type="nucleotide sequence ID" value="XM_064997165.1"/>
</dbReference>
<gene>
    <name evidence="1" type="ORF">DASC09_035660</name>
</gene>
<accession>A0AAV5QNU1</accession>
<comment type="caution">
    <text evidence="1">The sequence shown here is derived from an EMBL/GenBank/DDBJ whole genome shotgun (WGS) entry which is preliminary data.</text>
</comment>
<organism evidence="1 2">
    <name type="scientific">Saccharomycopsis crataegensis</name>
    <dbReference type="NCBI Taxonomy" id="43959"/>
    <lineage>
        <taxon>Eukaryota</taxon>
        <taxon>Fungi</taxon>
        <taxon>Dikarya</taxon>
        <taxon>Ascomycota</taxon>
        <taxon>Saccharomycotina</taxon>
        <taxon>Saccharomycetes</taxon>
        <taxon>Saccharomycopsidaceae</taxon>
        <taxon>Saccharomycopsis</taxon>
    </lineage>
</organism>
<name>A0AAV5QNU1_9ASCO</name>
<evidence type="ECO:0000313" key="1">
    <source>
        <dbReference type="EMBL" id="GMM36241.1"/>
    </source>
</evidence>
<protein>
    <recommendedName>
        <fullName evidence="3">Calcipressin-like protein</fullName>
    </recommendedName>
</protein>
<evidence type="ECO:0000313" key="2">
    <source>
        <dbReference type="Proteomes" id="UP001360560"/>
    </source>
</evidence>
<evidence type="ECO:0008006" key="3">
    <source>
        <dbReference type="Google" id="ProtNLM"/>
    </source>
</evidence>
<keyword evidence="2" id="KW-1185">Reference proteome</keyword>
<dbReference type="EMBL" id="BTFZ01000011">
    <property type="protein sequence ID" value="GMM36241.1"/>
    <property type="molecule type" value="Genomic_DNA"/>
</dbReference>
<proteinExistence type="predicted"/>